<dbReference type="Pfam" id="PF13196">
    <property type="entry name" value="DUF4012"/>
    <property type="match status" value="1"/>
</dbReference>
<evidence type="ECO:0000256" key="1">
    <source>
        <dbReference type="SAM" id="MobiDB-lite"/>
    </source>
</evidence>
<sequence>MDVTPTVTGRPAEAAPPLRPPQAGGTPRPHRGRTVRRALAGLLLLVVLAGAWVGFRAWQAATALQDARRQLAGVDLDAAALTSAADLTDLHAATSRAAAAAEDPVWRLAEHVPWLGDQLAAVRVVATSLDDVVAGALPAADDLAVLLDGGARGADGRFDLAALGAVATRVADTAGAVSAARERLDRVEPDALVGPLADPVRQAQDAVDRLDRAVGPAARVAGVLPAMLGADGPRTYLVLALNPAELRAAGGIVGAVVEVRVADGAVDVVAIRTTADLRGVRDPVLPLSDEERALWGDGLGRWVQNASSTPDFPRTAALVAAHWATVSGDPVDGVLGTDPVAVAALVDATGPVPDPDGGTLAGDGLVRALLRDAYVRHPGAEASDAYFAHVASNVVAAVGAGQGDPQRLLAAGRRAVDERRLRVWSARADEQRVLAATVAGGAFTSGPFADDPGLFLDDATQGKLGAYLDADVTFRDARCVGPDPFVTAVVRLHLEPPGAVASALPVVVGAPGEGVAPGTLLTSVSAWSGRDGEPLVVRRDGAPATGRVTRADGRVVVQVASRLAPGATQELAVDLPLHDGAVTLWTTPTVTSPGAATFRCPS</sequence>
<keyword evidence="4" id="KW-1185">Reference proteome</keyword>
<name>A0ABU0GGU9_9CELL</name>
<feature type="transmembrane region" description="Helical" evidence="2">
    <location>
        <begin position="38"/>
        <end position="58"/>
    </location>
</feature>
<dbReference type="EMBL" id="JAUSVM010000001">
    <property type="protein sequence ID" value="MDQ0424590.1"/>
    <property type="molecule type" value="Genomic_DNA"/>
</dbReference>
<protein>
    <recommendedName>
        <fullName evidence="5">DUF4012 domain-containing protein</fullName>
    </recommendedName>
</protein>
<evidence type="ECO:0000313" key="4">
    <source>
        <dbReference type="Proteomes" id="UP001240250"/>
    </source>
</evidence>
<accession>A0ABU0GGU9</accession>
<proteinExistence type="predicted"/>
<keyword evidence="2" id="KW-0812">Transmembrane</keyword>
<evidence type="ECO:0008006" key="5">
    <source>
        <dbReference type="Google" id="ProtNLM"/>
    </source>
</evidence>
<reference evidence="3 4" key="1">
    <citation type="submission" date="2023-07" db="EMBL/GenBank/DDBJ databases">
        <title>Sequencing the genomes of 1000 actinobacteria strains.</title>
        <authorList>
            <person name="Klenk H.-P."/>
        </authorList>
    </citation>
    <scope>NUCLEOTIDE SEQUENCE [LARGE SCALE GENOMIC DNA]</scope>
    <source>
        <strain evidence="3 4">DSM 14785</strain>
    </source>
</reference>
<dbReference type="RefSeq" id="WP_070320612.1">
    <property type="nucleotide sequence ID" value="NZ_JAUSVM010000001.1"/>
</dbReference>
<dbReference type="InterPro" id="IPR025101">
    <property type="entry name" value="DUF4012"/>
</dbReference>
<gene>
    <name evidence="3" type="ORF">JO380_000971</name>
</gene>
<keyword evidence="2" id="KW-0472">Membrane</keyword>
<dbReference type="Proteomes" id="UP001240250">
    <property type="component" value="Unassembled WGS sequence"/>
</dbReference>
<feature type="region of interest" description="Disordered" evidence="1">
    <location>
        <begin position="1"/>
        <end position="32"/>
    </location>
</feature>
<comment type="caution">
    <text evidence="3">The sequence shown here is derived from an EMBL/GenBank/DDBJ whole genome shotgun (WGS) entry which is preliminary data.</text>
</comment>
<evidence type="ECO:0000256" key="2">
    <source>
        <dbReference type="SAM" id="Phobius"/>
    </source>
</evidence>
<keyword evidence="2" id="KW-1133">Transmembrane helix</keyword>
<organism evidence="3 4">
    <name type="scientific">Cellulomonas iranensis</name>
    <dbReference type="NCBI Taxonomy" id="76862"/>
    <lineage>
        <taxon>Bacteria</taxon>
        <taxon>Bacillati</taxon>
        <taxon>Actinomycetota</taxon>
        <taxon>Actinomycetes</taxon>
        <taxon>Micrococcales</taxon>
        <taxon>Cellulomonadaceae</taxon>
        <taxon>Cellulomonas</taxon>
    </lineage>
</organism>
<evidence type="ECO:0000313" key="3">
    <source>
        <dbReference type="EMBL" id="MDQ0424590.1"/>
    </source>
</evidence>